<proteinExistence type="predicted"/>
<dbReference type="Gene3D" id="3.80.10.10">
    <property type="entry name" value="Ribonuclease Inhibitor"/>
    <property type="match status" value="1"/>
</dbReference>
<dbReference type="EMBL" id="MLFT02000007">
    <property type="protein sequence ID" value="PHT44134.1"/>
    <property type="molecule type" value="Genomic_DNA"/>
</dbReference>
<reference evidence="1 2" key="1">
    <citation type="journal article" date="2017" name="Genome Biol.">
        <title>New reference genome sequences of hot pepper reveal the massive evolution of plant disease-resistance genes by retroduplication.</title>
        <authorList>
            <person name="Kim S."/>
            <person name="Park J."/>
            <person name="Yeom S.I."/>
            <person name="Kim Y.M."/>
            <person name="Seo E."/>
            <person name="Kim K.T."/>
            <person name="Kim M.S."/>
            <person name="Lee J.M."/>
            <person name="Cheong K."/>
            <person name="Shin H.S."/>
            <person name="Kim S.B."/>
            <person name="Han K."/>
            <person name="Lee J."/>
            <person name="Park M."/>
            <person name="Lee H.A."/>
            <person name="Lee H.Y."/>
            <person name="Lee Y."/>
            <person name="Oh S."/>
            <person name="Lee J.H."/>
            <person name="Choi E."/>
            <person name="Choi E."/>
            <person name="Lee S.E."/>
            <person name="Jeon J."/>
            <person name="Kim H."/>
            <person name="Choi G."/>
            <person name="Song H."/>
            <person name="Lee J."/>
            <person name="Lee S.C."/>
            <person name="Kwon J.K."/>
            <person name="Lee H.Y."/>
            <person name="Koo N."/>
            <person name="Hong Y."/>
            <person name="Kim R.W."/>
            <person name="Kang W.H."/>
            <person name="Huh J.H."/>
            <person name="Kang B.C."/>
            <person name="Yang T.J."/>
            <person name="Lee Y.H."/>
            <person name="Bennetzen J.L."/>
            <person name="Choi D."/>
        </authorList>
    </citation>
    <scope>NUCLEOTIDE SEQUENCE [LARGE SCALE GENOMIC DNA]</scope>
    <source>
        <strain evidence="2">cv. PBC81</strain>
    </source>
</reference>
<dbReference type="AlphaFoldDB" id="A0A2G2WFX7"/>
<dbReference type="InterPro" id="IPR032675">
    <property type="entry name" value="LRR_dom_sf"/>
</dbReference>
<reference evidence="2" key="2">
    <citation type="journal article" date="2017" name="J. Anim. Genet.">
        <title>Multiple reference genome sequences of hot pepper reveal the massive evolution of plant disease resistance genes by retroduplication.</title>
        <authorList>
            <person name="Kim S."/>
            <person name="Park J."/>
            <person name="Yeom S.-I."/>
            <person name="Kim Y.-M."/>
            <person name="Seo E."/>
            <person name="Kim K.-T."/>
            <person name="Kim M.-S."/>
            <person name="Lee J.M."/>
            <person name="Cheong K."/>
            <person name="Shin H.-S."/>
            <person name="Kim S.-B."/>
            <person name="Han K."/>
            <person name="Lee J."/>
            <person name="Park M."/>
            <person name="Lee H.-A."/>
            <person name="Lee H.-Y."/>
            <person name="Lee Y."/>
            <person name="Oh S."/>
            <person name="Lee J.H."/>
            <person name="Choi E."/>
            <person name="Choi E."/>
            <person name="Lee S.E."/>
            <person name="Jeon J."/>
            <person name="Kim H."/>
            <person name="Choi G."/>
            <person name="Song H."/>
            <person name="Lee J."/>
            <person name="Lee S.-C."/>
            <person name="Kwon J.-K."/>
            <person name="Lee H.-Y."/>
            <person name="Koo N."/>
            <person name="Hong Y."/>
            <person name="Kim R.W."/>
            <person name="Kang W.-H."/>
            <person name="Huh J.H."/>
            <person name="Kang B.-C."/>
            <person name="Yang T.-J."/>
            <person name="Lee Y.-H."/>
            <person name="Bennetzen J.L."/>
            <person name="Choi D."/>
        </authorList>
    </citation>
    <scope>NUCLEOTIDE SEQUENCE [LARGE SCALE GENOMIC DNA]</scope>
    <source>
        <strain evidence="2">cv. PBC81</strain>
    </source>
</reference>
<dbReference type="SUPFAM" id="SSF52047">
    <property type="entry name" value="RNI-like"/>
    <property type="match status" value="1"/>
</dbReference>
<keyword evidence="2" id="KW-1185">Reference proteome</keyword>
<name>A0A2G2WFX7_CAPBA</name>
<accession>A0A2G2WFX7</accession>
<sequence length="250" mass="27489">MDVPLFVSWLDAVRKMPCFNLRSLSLVVDDISDGLLITVVHSVPCLVELDIEGQTFYGAIGCRRLELVKLGGFAKVKKFEVFTSPLLSDLVFDNMIGVASICTAASVTSSQNPIHKSVNALATNVMLLMHNCTIGKSPAPRRARSVIELRFSSCSLLTSEALDHLSSFSKLEMLMDRPNHNSSKLERLVLSNCRGLSADAIMLPLPQHTFRGLLWLCVGLYRIVDMRDNLYAISKALPRLVGCKFGCSDG</sequence>
<comment type="caution">
    <text evidence="1">The sequence shown here is derived from an EMBL/GenBank/DDBJ whole genome shotgun (WGS) entry which is preliminary data.</text>
</comment>
<protein>
    <submittedName>
        <fullName evidence="1">Uncharacterized protein</fullName>
    </submittedName>
</protein>
<organism evidence="1 2">
    <name type="scientific">Capsicum baccatum</name>
    <name type="common">Peruvian pepper</name>
    <dbReference type="NCBI Taxonomy" id="33114"/>
    <lineage>
        <taxon>Eukaryota</taxon>
        <taxon>Viridiplantae</taxon>
        <taxon>Streptophyta</taxon>
        <taxon>Embryophyta</taxon>
        <taxon>Tracheophyta</taxon>
        <taxon>Spermatophyta</taxon>
        <taxon>Magnoliopsida</taxon>
        <taxon>eudicotyledons</taxon>
        <taxon>Gunneridae</taxon>
        <taxon>Pentapetalae</taxon>
        <taxon>asterids</taxon>
        <taxon>lamiids</taxon>
        <taxon>Solanales</taxon>
        <taxon>Solanaceae</taxon>
        <taxon>Solanoideae</taxon>
        <taxon>Capsiceae</taxon>
        <taxon>Capsicum</taxon>
    </lineage>
</organism>
<evidence type="ECO:0000313" key="2">
    <source>
        <dbReference type="Proteomes" id="UP000224567"/>
    </source>
</evidence>
<dbReference type="OrthoDB" id="567075at2759"/>
<gene>
    <name evidence="1" type="ORF">CQW23_18159</name>
</gene>
<dbReference type="Proteomes" id="UP000224567">
    <property type="component" value="Unassembled WGS sequence"/>
</dbReference>
<evidence type="ECO:0000313" key="1">
    <source>
        <dbReference type="EMBL" id="PHT44134.1"/>
    </source>
</evidence>